<dbReference type="Proteomes" id="UP000234681">
    <property type="component" value="Chromosome 2"/>
</dbReference>
<protein>
    <submittedName>
        <fullName evidence="1">RCG44662</fullName>
    </submittedName>
</protein>
<name>A6I5C9_RAT</name>
<dbReference type="AlphaFoldDB" id="A6I5C9"/>
<evidence type="ECO:0000313" key="2">
    <source>
        <dbReference type="Proteomes" id="UP000234681"/>
    </source>
</evidence>
<reference evidence="2" key="1">
    <citation type="submission" date="2005-09" db="EMBL/GenBank/DDBJ databases">
        <authorList>
            <person name="Mural R.J."/>
            <person name="Li P.W."/>
            <person name="Adams M.D."/>
            <person name="Amanatides P.G."/>
            <person name="Baden-Tillson H."/>
            <person name="Barnstead M."/>
            <person name="Chin S.H."/>
            <person name="Dew I."/>
            <person name="Evans C.A."/>
            <person name="Ferriera S."/>
            <person name="Flanigan M."/>
            <person name="Fosler C."/>
            <person name="Glodek A."/>
            <person name="Gu Z."/>
            <person name="Holt R.A."/>
            <person name="Jennings D."/>
            <person name="Kraft C.L."/>
            <person name="Lu F."/>
            <person name="Nguyen T."/>
            <person name="Nusskern D.R."/>
            <person name="Pfannkoch C.M."/>
            <person name="Sitter C."/>
            <person name="Sutton G.G."/>
            <person name="Venter J.C."/>
            <person name="Wang Z."/>
            <person name="Woodage T."/>
            <person name="Zheng X.H."/>
            <person name="Zhong F."/>
        </authorList>
    </citation>
    <scope>NUCLEOTIDE SEQUENCE [LARGE SCALE GENOMIC DNA]</scope>
    <source>
        <strain>BN</strain>
        <strain evidence="2">Sprague-Dawley</strain>
    </source>
</reference>
<sequence length="42" mass="5010">MYCQLTDMLSPCLKERDVSSSVRTWMYLEFQNTTSRFHEDGC</sequence>
<dbReference type="EMBL" id="CH473955">
    <property type="protein sequence ID" value="EDM10237.1"/>
    <property type="molecule type" value="Genomic_DNA"/>
</dbReference>
<organism evidence="1 2">
    <name type="scientific">Rattus norvegicus</name>
    <name type="common">Rat</name>
    <dbReference type="NCBI Taxonomy" id="10116"/>
    <lineage>
        <taxon>Eukaryota</taxon>
        <taxon>Metazoa</taxon>
        <taxon>Chordata</taxon>
        <taxon>Craniata</taxon>
        <taxon>Vertebrata</taxon>
        <taxon>Euteleostomi</taxon>
        <taxon>Mammalia</taxon>
        <taxon>Eutheria</taxon>
        <taxon>Euarchontoglires</taxon>
        <taxon>Glires</taxon>
        <taxon>Rodentia</taxon>
        <taxon>Myomorpha</taxon>
        <taxon>Muroidea</taxon>
        <taxon>Muridae</taxon>
        <taxon>Murinae</taxon>
        <taxon>Rattus</taxon>
    </lineage>
</organism>
<proteinExistence type="predicted"/>
<evidence type="ECO:0000313" key="1">
    <source>
        <dbReference type="EMBL" id="EDM10237.1"/>
    </source>
</evidence>
<accession>A6I5C9</accession>
<gene>
    <name evidence="1" type="ORF">rCG_44662</name>
</gene>